<feature type="region of interest" description="Disordered" evidence="1">
    <location>
        <begin position="1"/>
        <end position="21"/>
    </location>
</feature>
<name>A0AAX4P4U9_9CHLO</name>
<accession>A0AAX4P4U9</accession>
<organism evidence="2 3">
    <name type="scientific">Chloropicon roscoffensis</name>
    <dbReference type="NCBI Taxonomy" id="1461544"/>
    <lineage>
        <taxon>Eukaryota</taxon>
        <taxon>Viridiplantae</taxon>
        <taxon>Chlorophyta</taxon>
        <taxon>Chloropicophyceae</taxon>
        <taxon>Chloropicales</taxon>
        <taxon>Chloropicaceae</taxon>
        <taxon>Chloropicon</taxon>
    </lineage>
</organism>
<evidence type="ECO:0000256" key="1">
    <source>
        <dbReference type="SAM" id="MobiDB-lite"/>
    </source>
</evidence>
<reference evidence="2 3" key="1">
    <citation type="submission" date="2024-03" db="EMBL/GenBank/DDBJ databases">
        <title>Complete genome sequence of the green alga Chloropicon roscoffensis RCC1871.</title>
        <authorList>
            <person name="Lemieux C."/>
            <person name="Pombert J.-F."/>
            <person name="Otis C."/>
            <person name="Turmel M."/>
        </authorList>
    </citation>
    <scope>NUCLEOTIDE SEQUENCE [LARGE SCALE GENOMIC DNA]</scope>
    <source>
        <strain evidence="2 3">RCC1871</strain>
    </source>
</reference>
<proteinExistence type="predicted"/>
<evidence type="ECO:0000313" key="3">
    <source>
        <dbReference type="Proteomes" id="UP001472866"/>
    </source>
</evidence>
<keyword evidence="3" id="KW-1185">Reference proteome</keyword>
<sequence>MSPPSEEEKEEETAGPSRASTWFDLYPSQKVEVELRGGLWELVLQCGNRLDKIKADLEELLEGERYILETLEKQFEGETSEHRNVRTRVKAIKTMLDHLLEHDVDRMERVLMEVLQSPQDRPERDS</sequence>
<feature type="compositionally biased region" description="Acidic residues" evidence="1">
    <location>
        <begin position="1"/>
        <end position="13"/>
    </location>
</feature>
<dbReference type="Proteomes" id="UP001472866">
    <property type="component" value="Chromosome 03"/>
</dbReference>
<dbReference type="AlphaFoldDB" id="A0AAX4P4U9"/>
<gene>
    <name evidence="2" type="ORF">HKI87_03g25900</name>
</gene>
<dbReference type="EMBL" id="CP151503">
    <property type="protein sequence ID" value="WZN61056.1"/>
    <property type="molecule type" value="Genomic_DNA"/>
</dbReference>
<evidence type="ECO:0000313" key="2">
    <source>
        <dbReference type="EMBL" id="WZN61056.1"/>
    </source>
</evidence>
<protein>
    <submittedName>
        <fullName evidence="2">Uncharacterized protein</fullName>
    </submittedName>
</protein>